<feature type="domain" description="Magnesium chelatase ChlI-like catalytic" evidence="1">
    <location>
        <begin position="196"/>
        <end position="397"/>
    </location>
</feature>
<dbReference type="Gene3D" id="3.30.230.10">
    <property type="match status" value="1"/>
</dbReference>
<feature type="domain" description="Mg chelatase-related protein C-terminal" evidence="2">
    <location>
        <begin position="407"/>
        <end position="504"/>
    </location>
</feature>
<dbReference type="Proteomes" id="UP000178089">
    <property type="component" value="Unassembled WGS sequence"/>
</dbReference>
<dbReference type="InterPro" id="IPR020568">
    <property type="entry name" value="Ribosomal_Su5_D2-typ_SF"/>
</dbReference>
<dbReference type="InterPro" id="IPR004482">
    <property type="entry name" value="Mg_chelat-rel"/>
</dbReference>
<dbReference type="InterPro" id="IPR025158">
    <property type="entry name" value="Mg_chelat-rel_C"/>
</dbReference>
<dbReference type="Gene3D" id="3.40.50.300">
    <property type="entry name" value="P-loop containing nucleotide triphosphate hydrolases"/>
    <property type="match status" value="1"/>
</dbReference>
<dbReference type="Pfam" id="PF01078">
    <property type="entry name" value="Mg_chelatase"/>
    <property type="match status" value="1"/>
</dbReference>
<dbReference type="SUPFAM" id="SSF52540">
    <property type="entry name" value="P-loop containing nucleoside triphosphate hydrolases"/>
    <property type="match status" value="1"/>
</dbReference>
<accession>A0A1G2N0R3</accession>
<dbReference type="SUPFAM" id="SSF54211">
    <property type="entry name" value="Ribosomal protein S5 domain 2-like"/>
    <property type="match status" value="1"/>
</dbReference>
<dbReference type="InterPro" id="IPR000523">
    <property type="entry name" value="Mg_chelatse_chII-like_cat_dom"/>
</dbReference>
<evidence type="ECO:0000259" key="2">
    <source>
        <dbReference type="Pfam" id="PF13335"/>
    </source>
</evidence>
<dbReference type="InterPro" id="IPR045006">
    <property type="entry name" value="CHLI-like"/>
</dbReference>
<evidence type="ECO:0000313" key="3">
    <source>
        <dbReference type="EMBL" id="OHA29746.1"/>
    </source>
</evidence>
<dbReference type="Pfam" id="PF13541">
    <property type="entry name" value="ChlI"/>
    <property type="match status" value="1"/>
</dbReference>
<reference evidence="3 4" key="1">
    <citation type="journal article" date="2016" name="Nat. Commun.">
        <title>Thousands of microbial genomes shed light on interconnected biogeochemical processes in an aquifer system.</title>
        <authorList>
            <person name="Anantharaman K."/>
            <person name="Brown C.T."/>
            <person name="Hug L.A."/>
            <person name="Sharon I."/>
            <person name="Castelle C.J."/>
            <person name="Probst A.J."/>
            <person name="Thomas B.C."/>
            <person name="Singh A."/>
            <person name="Wilkins M.J."/>
            <person name="Karaoz U."/>
            <person name="Brodie E.L."/>
            <person name="Williams K.H."/>
            <person name="Hubbard S.S."/>
            <person name="Banfield J.F."/>
        </authorList>
    </citation>
    <scope>NUCLEOTIDE SEQUENCE [LARGE SCALE GENOMIC DNA]</scope>
</reference>
<evidence type="ECO:0000313" key="4">
    <source>
        <dbReference type="Proteomes" id="UP000178089"/>
    </source>
</evidence>
<dbReference type="AlphaFoldDB" id="A0A1G2N0R3"/>
<gene>
    <name evidence="3" type="ORF">A3F51_03410</name>
</gene>
<evidence type="ECO:0000259" key="1">
    <source>
        <dbReference type="Pfam" id="PF01078"/>
    </source>
</evidence>
<dbReference type="InterPro" id="IPR014721">
    <property type="entry name" value="Ribsml_uS5_D2-typ_fold_subgr"/>
</dbReference>
<dbReference type="PANTHER" id="PTHR32039:SF7">
    <property type="entry name" value="COMPETENCE PROTEIN COMM"/>
    <property type="match status" value="1"/>
</dbReference>
<dbReference type="PRINTS" id="PR00830">
    <property type="entry name" value="ENDOLAPTASE"/>
</dbReference>
<dbReference type="Pfam" id="PF13335">
    <property type="entry name" value="Mg_chelatase_C"/>
    <property type="match status" value="1"/>
</dbReference>
<dbReference type="InterPro" id="IPR027417">
    <property type="entry name" value="P-loop_NTPase"/>
</dbReference>
<protein>
    <recommendedName>
        <fullName evidence="5">Magnesium chelatase</fullName>
    </recommendedName>
</protein>
<name>A0A1G2N0R3_9BACT</name>
<evidence type="ECO:0008006" key="5">
    <source>
        <dbReference type="Google" id="ProtNLM"/>
    </source>
</evidence>
<dbReference type="GO" id="GO:0005524">
    <property type="term" value="F:ATP binding"/>
    <property type="evidence" value="ECO:0007669"/>
    <property type="project" value="InterPro"/>
</dbReference>
<dbReference type="STRING" id="1802315.A3F51_03410"/>
<dbReference type="PANTHER" id="PTHR32039">
    <property type="entry name" value="MAGNESIUM-CHELATASE SUBUNIT CHLI"/>
    <property type="match status" value="1"/>
</dbReference>
<sequence>MAITKTYSAQLIGLRMEIITIEIDISNGLHSFSIVGLGDRAIDEAKDRISAAIKNSGYISPKQKNQKVTISLAPADMRKEGPSFDLAMALAYVSAAEHLELDAERKLFLGELSLDGSVRKVSGILPILCQAKKHGFTTAFIPRDNSTEASLVQDMTLYAISSMRDIIDHCVHAKHLKPLIHAVIPENEETQTYEPDMAHIRGNETAKRGLEIAMAGAHNIIMCGPPGTGKTMLAKSARSILPRLSYEQAVEVTGIHSAARMLGSELITHPPFRAPHHTASYPSIIGGGSFPKPGEITLAHRGVLYLDELPEFDRDVLEALRQPLEDRIITISRARGTLTFPAQCMLIASMNPCPCGLGKDAGCTCSERVIACYRQRLSKPIMDRIDIWISVAKIDYNRLAASHYEAERSETIRSRIISARTRQVNRFHAHDRHIYYNSEMGAEDIEKYVQIDESARNILRISAEKLSLSGRAFHRVIKVAQTIADLAGKDCVEKEFVLEALQYRENI</sequence>
<dbReference type="EMBL" id="MHRT01000001">
    <property type="protein sequence ID" value="OHA29746.1"/>
    <property type="molecule type" value="Genomic_DNA"/>
</dbReference>
<organism evidence="3 4">
    <name type="scientific">Candidatus Taylorbacteria bacterium RIFCSPHIGHO2_12_FULL_45_16</name>
    <dbReference type="NCBI Taxonomy" id="1802315"/>
    <lineage>
        <taxon>Bacteria</taxon>
        <taxon>Candidatus Tayloriibacteriota</taxon>
    </lineage>
</organism>
<proteinExistence type="predicted"/>
<dbReference type="NCBIfam" id="TIGR00368">
    <property type="entry name" value="YifB family Mg chelatase-like AAA ATPase"/>
    <property type="match status" value="1"/>
</dbReference>
<comment type="caution">
    <text evidence="3">The sequence shown here is derived from an EMBL/GenBank/DDBJ whole genome shotgun (WGS) entry which is preliminary data.</text>
</comment>